<reference evidence="1 2" key="1">
    <citation type="submission" date="2018-04" db="EMBL/GenBank/DDBJ databases">
        <title>Draft genome sequence of Pseudomonas syringae pv. actinidiae biovar 3 strains isolated from kiwifruit in Kagawa prefecture.</title>
        <authorList>
            <person name="Tabuchi M."/>
            <person name="Saito M."/>
            <person name="Fujiwara S."/>
            <person name="Sasa N."/>
            <person name="Akimitsu K."/>
            <person name="Gomi K."/>
            <person name="Konishi-Sugita S."/>
            <person name="Hamano K."/>
            <person name="Kataoka I."/>
        </authorList>
    </citation>
    <scope>NUCLEOTIDE SEQUENCE [LARGE SCALE GENOMIC DNA]</scope>
    <source>
        <strain evidence="1 2">MAFF212211</strain>
    </source>
</reference>
<comment type="caution">
    <text evidence="1">The sequence shown here is derived from an EMBL/GenBank/DDBJ whole genome shotgun (WGS) entry which is preliminary data.</text>
</comment>
<dbReference type="AlphaFoldDB" id="A0AAN4TMQ5"/>
<accession>A0AAN4TMQ5</accession>
<protein>
    <submittedName>
        <fullName evidence="1">3-oxoacyl-(Acyl-carrier-protein) synthase</fullName>
    </submittedName>
</protein>
<dbReference type="EMBL" id="BGKA01000156">
    <property type="protein sequence ID" value="GBH18422.1"/>
    <property type="molecule type" value="Genomic_DNA"/>
</dbReference>
<evidence type="ECO:0000313" key="2">
    <source>
        <dbReference type="Proteomes" id="UP000248291"/>
    </source>
</evidence>
<sequence>MGHAGFRSATVQLAAGGFGHTCQAAHDAHAHRVAQRIQQALKGEVFRFGVLEGSHGVHDIRASVHCHSSITIEQLKTKVIWPTGAFQCLHCSNPSN</sequence>
<gene>
    <name evidence="1" type="ORF">KPSA3_04408</name>
</gene>
<organism evidence="1 2">
    <name type="scientific">Pseudomonas syringae pv. actinidiae</name>
    <dbReference type="NCBI Taxonomy" id="103796"/>
    <lineage>
        <taxon>Bacteria</taxon>
        <taxon>Pseudomonadati</taxon>
        <taxon>Pseudomonadota</taxon>
        <taxon>Gammaproteobacteria</taxon>
        <taxon>Pseudomonadales</taxon>
        <taxon>Pseudomonadaceae</taxon>
        <taxon>Pseudomonas</taxon>
        <taxon>Pseudomonas syringae</taxon>
    </lineage>
</organism>
<evidence type="ECO:0000313" key="1">
    <source>
        <dbReference type="EMBL" id="GBH18422.1"/>
    </source>
</evidence>
<proteinExistence type="predicted"/>
<name>A0AAN4TMQ5_PSESF</name>
<dbReference type="Proteomes" id="UP000248291">
    <property type="component" value="Unassembled WGS sequence"/>
</dbReference>